<accession>A0A160FUC9</accession>
<name>A0A160FUC9_9BURK</name>
<dbReference type="KEGG" id="buz:AYM40_30275"/>
<protein>
    <submittedName>
        <fullName evidence="1">Uncharacterized protein</fullName>
    </submittedName>
</protein>
<evidence type="ECO:0000313" key="1">
    <source>
        <dbReference type="EMBL" id="ANB76496.1"/>
    </source>
</evidence>
<dbReference type="STRING" id="1804984.AYM40_30275"/>
<proteinExistence type="predicted"/>
<dbReference type="Proteomes" id="UP000076852">
    <property type="component" value="Chromosome 2"/>
</dbReference>
<keyword evidence="2" id="KW-1185">Reference proteome</keyword>
<gene>
    <name evidence="1" type="ORF">AYM40_30275</name>
</gene>
<organism evidence="1 2">
    <name type="scientific">Paraburkholderia phytofirmans OLGA172</name>
    <dbReference type="NCBI Taxonomy" id="1417228"/>
    <lineage>
        <taxon>Bacteria</taxon>
        <taxon>Pseudomonadati</taxon>
        <taxon>Pseudomonadota</taxon>
        <taxon>Betaproteobacteria</taxon>
        <taxon>Burkholderiales</taxon>
        <taxon>Burkholderiaceae</taxon>
        <taxon>Paraburkholderia</taxon>
    </lineage>
</organism>
<evidence type="ECO:0000313" key="2">
    <source>
        <dbReference type="Proteomes" id="UP000076852"/>
    </source>
</evidence>
<sequence>MRLIEEYKVRADSNGYADSGEVGYVRRHRSRLNLALRAVVAARRALVKFREERRIKDAVLHKIAAELDLEEFRLHLLLGP</sequence>
<reference evidence="1 2" key="1">
    <citation type="journal article" date="2016" name="Gene">
        <title>PacBio SMRT assembly of a complex multi-replicon genome reveals chlorocatechol degradative operon in a region of genome plasticity.</title>
        <authorList>
            <person name="Ricker N."/>
            <person name="Shen S.Y."/>
            <person name="Goordial J."/>
            <person name="Jin S."/>
            <person name="Fulthorpe R.R."/>
        </authorList>
    </citation>
    <scope>NUCLEOTIDE SEQUENCE [LARGE SCALE GENOMIC DNA]</scope>
    <source>
        <strain evidence="1 2">OLGA172</strain>
    </source>
</reference>
<dbReference type="AlphaFoldDB" id="A0A160FUC9"/>
<dbReference type="EMBL" id="CP014579">
    <property type="protein sequence ID" value="ANB76496.1"/>
    <property type="molecule type" value="Genomic_DNA"/>
</dbReference>